<protein>
    <recommendedName>
        <fullName evidence="3">Lipoprotein</fullName>
    </recommendedName>
</protein>
<proteinExistence type="predicted"/>
<keyword evidence="2" id="KW-1185">Reference proteome</keyword>
<dbReference type="InterPro" id="IPR024409">
    <property type="entry name" value="DUF3833"/>
</dbReference>
<dbReference type="AlphaFoldDB" id="K4KIC2"/>
<dbReference type="eggNOG" id="ENOG5031DNS">
    <property type="taxonomic scope" value="Bacteria"/>
</dbReference>
<sequence>MRWLWVSVVFLAGCGHVDIDHYRSSSPAFNLNEYFTGQTKAWGLVQNYRGEVVRRFNVGLCGYERDGQLILDEDFVYDDGETQFRQWRISPDGDGRWQGRADDIIGVAEGAEAGFALQWAYQMDLEVDDTVYRVSFDDWMYRLDEQHVFNRAAIKKWGFTVAEVTLFFEKRAPDCQPVTRRQ</sequence>
<evidence type="ECO:0000313" key="1">
    <source>
        <dbReference type="EMBL" id="AFU98771.1"/>
    </source>
</evidence>
<evidence type="ECO:0000313" key="2">
    <source>
        <dbReference type="Proteomes" id="UP000000466"/>
    </source>
</evidence>
<dbReference type="EMBL" id="CP003746">
    <property type="protein sequence ID" value="AFU98771.1"/>
    <property type="molecule type" value="Genomic_DNA"/>
</dbReference>
<dbReference type="OrthoDB" id="5296954at2"/>
<accession>K4KIC2</accession>
<dbReference type="KEGG" id="saga:M5M_07910"/>
<dbReference type="STRING" id="1117647.M5M_07910"/>
<name>K4KIC2_SIMAS</name>
<dbReference type="HOGENOM" id="CLU_113723_0_0_6"/>
<reference evidence="1 2" key="1">
    <citation type="journal article" date="2013" name="Genome Announc.">
        <title>Complete genome sequence of Simiduia agarivorans SA1(T), a marine bacterium able to degrade a variety of polysaccharides.</title>
        <authorList>
            <person name="Lin S.Y."/>
            <person name="Shieh W.Y."/>
            <person name="Chen J.S."/>
            <person name="Tang S.L."/>
        </authorList>
    </citation>
    <scope>NUCLEOTIDE SEQUENCE [LARGE SCALE GENOMIC DNA]</scope>
    <source>
        <strain evidence="2">DSM 21679 / JCM 13881 / BCRC 17597 / SA1</strain>
    </source>
</reference>
<gene>
    <name evidence="1" type="ordered locus">M5M_07910</name>
</gene>
<dbReference type="Pfam" id="PF12915">
    <property type="entry name" value="DUF3833"/>
    <property type="match status" value="1"/>
</dbReference>
<dbReference type="Proteomes" id="UP000000466">
    <property type="component" value="Chromosome"/>
</dbReference>
<evidence type="ECO:0008006" key="3">
    <source>
        <dbReference type="Google" id="ProtNLM"/>
    </source>
</evidence>
<organism evidence="1 2">
    <name type="scientific">Simiduia agarivorans (strain DSM 21679 / JCM 13881 / BCRC 17597 / SA1)</name>
    <dbReference type="NCBI Taxonomy" id="1117647"/>
    <lineage>
        <taxon>Bacteria</taxon>
        <taxon>Pseudomonadati</taxon>
        <taxon>Pseudomonadota</taxon>
        <taxon>Gammaproteobacteria</taxon>
        <taxon>Cellvibrionales</taxon>
        <taxon>Cellvibrionaceae</taxon>
        <taxon>Simiduia</taxon>
    </lineage>
</organism>